<organism evidence="1 2">
    <name type="scientific">Symbiodinium microadriaticum</name>
    <name type="common">Dinoflagellate</name>
    <name type="synonym">Zooxanthella microadriatica</name>
    <dbReference type="NCBI Taxonomy" id="2951"/>
    <lineage>
        <taxon>Eukaryota</taxon>
        <taxon>Sar</taxon>
        <taxon>Alveolata</taxon>
        <taxon>Dinophyceae</taxon>
        <taxon>Suessiales</taxon>
        <taxon>Symbiodiniaceae</taxon>
        <taxon>Symbiodinium</taxon>
    </lineage>
</organism>
<reference evidence="1 2" key="1">
    <citation type="submission" date="2016-02" db="EMBL/GenBank/DDBJ databases">
        <title>Genome analysis of coral dinoflagellate symbionts highlights evolutionary adaptations to a symbiotic lifestyle.</title>
        <authorList>
            <person name="Aranda M."/>
            <person name="Li Y."/>
            <person name="Liew Y.J."/>
            <person name="Baumgarten S."/>
            <person name="Simakov O."/>
            <person name="Wilson M."/>
            <person name="Piel J."/>
            <person name="Ashoor H."/>
            <person name="Bougouffa S."/>
            <person name="Bajic V.B."/>
            <person name="Ryu T."/>
            <person name="Ravasi T."/>
            <person name="Bayer T."/>
            <person name="Micklem G."/>
            <person name="Kim H."/>
            <person name="Bhak J."/>
            <person name="Lajeunesse T.C."/>
            <person name="Voolstra C.R."/>
        </authorList>
    </citation>
    <scope>NUCLEOTIDE SEQUENCE [LARGE SCALE GENOMIC DNA]</scope>
    <source>
        <strain evidence="1 2">CCMP2467</strain>
    </source>
</reference>
<keyword evidence="2" id="KW-1185">Reference proteome</keyword>
<accession>A0A1Q9D1Z2</accession>
<dbReference type="Proteomes" id="UP000186817">
    <property type="component" value="Unassembled WGS sequence"/>
</dbReference>
<dbReference type="AlphaFoldDB" id="A0A1Q9D1Z2"/>
<gene>
    <name evidence="1" type="ORF">AK812_SmicGene29375</name>
</gene>
<evidence type="ECO:0000313" key="2">
    <source>
        <dbReference type="Proteomes" id="UP000186817"/>
    </source>
</evidence>
<proteinExistence type="predicted"/>
<comment type="caution">
    <text evidence="1">The sequence shown here is derived from an EMBL/GenBank/DDBJ whole genome shotgun (WGS) entry which is preliminary data.</text>
</comment>
<name>A0A1Q9D1Z2_SYMMI</name>
<dbReference type="OrthoDB" id="408067at2759"/>
<sequence length="262" mass="29325">MDASLVQQLESIRDDAGLAVNVTAKKMLEVLKQGGYLYEQLLDPSQLIVHSENRSGMMVIAYNVHCRGHAALKVGWSMAKLTESYCMELSQNTLRRQAQLDSMRALVEASDGKLAGVAGTERFASLSSSHMSQFCRAVRSGCSSEHESLPTVLALETLTKKYTDEQFATAVRRGWAFCSLNASNHIAGRLTEMEIAMNLAAHYKRTGCMDTAVEACRAMCELGYLDAIAEWVKKYTGGEQFVLIWSVARRWWWFYYMDGCGW</sequence>
<evidence type="ECO:0000313" key="1">
    <source>
        <dbReference type="EMBL" id="OLP89197.1"/>
    </source>
</evidence>
<protein>
    <submittedName>
        <fullName evidence="1">Uncharacterized protein</fullName>
    </submittedName>
</protein>
<dbReference type="EMBL" id="LSRX01000773">
    <property type="protein sequence ID" value="OLP89197.1"/>
    <property type="molecule type" value="Genomic_DNA"/>
</dbReference>